<keyword evidence="3" id="KW-1185">Reference proteome</keyword>
<keyword evidence="2" id="KW-0808">Transferase</keyword>
<gene>
    <name evidence="2" type="ORF">SAMN04488105_10239</name>
</gene>
<name>A0A1G7B9I6_9RHOB</name>
<dbReference type="GO" id="GO:0008168">
    <property type="term" value="F:methyltransferase activity"/>
    <property type="evidence" value="ECO:0007669"/>
    <property type="project" value="UniProtKB-KW"/>
</dbReference>
<dbReference type="Proteomes" id="UP000198994">
    <property type="component" value="Unassembled WGS sequence"/>
</dbReference>
<dbReference type="RefSeq" id="WP_242661607.1">
    <property type="nucleotide sequence ID" value="NZ_FNAV01000002.1"/>
</dbReference>
<dbReference type="EMBL" id="FNAV01000002">
    <property type="protein sequence ID" value="SDE23749.1"/>
    <property type="molecule type" value="Genomic_DNA"/>
</dbReference>
<evidence type="ECO:0000313" key="2">
    <source>
        <dbReference type="EMBL" id="SDE23749.1"/>
    </source>
</evidence>
<evidence type="ECO:0000313" key="3">
    <source>
        <dbReference type="Proteomes" id="UP000198994"/>
    </source>
</evidence>
<dbReference type="InterPro" id="IPR029063">
    <property type="entry name" value="SAM-dependent_MTases_sf"/>
</dbReference>
<feature type="domain" description="Methyltransferase" evidence="1">
    <location>
        <begin position="37"/>
        <end position="96"/>
    </location>
</feature>
<sequence length="99" mass="10135">MTRPPGFVTLYARLDRQGPGLAGDVLWALERLGIEGTVRVCDAGCGTGADCATLARELPSGEVEGIEAIPAFVAAAEARLRGLPNARVSVADMAALSGP</sequence>
<dbReference type="GO" id="GO:0032259">
    <property type="term" value="P:methylation"/>
    <property type="evidence" value="ECO:0007669"/>
    <property type="project" value="UniProtKB-KW"/>
</dbReference>
<dbReference type="CDD" id="cd02440">
    <property type="entry name" value="AdoMet_MTases"/>
    <property type="match status" value="1"/>
</dbReference>
<dbReference type="AlphaFoldDB" id="A0A1G7B9I6"/>
<dbReference type="STRING" id="282683.SAMN04488105_10239"/>
<dbReference type="Pfam" id="PF13847">
    <property type="entry name" value="Methyltransf_31"/>
    <property type="match status" value="1"/>
</dbReference>
<dbReference type="Gene3D" id="3.40.50.150">
    <property type="entry name" value="Vaccinia Virus protein VP39"/>
    <property type="match status" value="1"/>
</dbReference>
<accession>A0A1G7B9I6</accession>
<proteinExistence type="predicted"/>
<evidence type="ECO:0000259" key="1">
    <source>
        <dbReference type="Pfam" id="PF13847"/>
    </source>
</evidence>
<dbReference type="InterPro" id="IPR025714">
    <property type="entry name" value="Methyltranfer_dom"/>
</dbReference>
<keyword evidence="2" id="KW-0489">Methyltransferase</keyword>
<protein>
    <submittedName>
        <fullName evidence="2">Methyltransferase domain-containing protein</fullName>
    </submittedName>
</protein>
<reference evidence="3" key="1">
    <citation type="submission" date="2016-10" db="EMBL/GenBank/DDBJ databases">
        <authorList>
            <person name="Varghese N."/>
            <person name="Submissions S."/>
        </authorList>
    </citation>
    <scope>NUCLEOTIDE SEQUENCE [LARGE SCALE GENOMIC DNA]</scope>
    <source>
        <strain evidence="3">DSM 10146</strain>
    </source>
</reference>
<dbReference type="SUPFAM" id="SSF53335">
    <property type="entry name" value="S-adenosyl-L-methionine-dependent methyltransferases"/>
    <property type="match status" value="1"/>
</dbReference>
<organism evidence="2 3">
    <name type="scientific">Salipiger thiooxidans</name>
    <dbReference type="NCBI Taxonomy" id="282683"/>
    <lineage>
        <taxon>Bacteria</taxon>
        <taxon>Pseudomonadati</taxon>
        <taxon>Pseudomonadota</taxon>
        <taxon>Alphaproteobacteria</taxon>
        <taxon>Rhodobacterales</taxon>
        <taxon>Roseobacteraceae</taxon>
        <taxon>Salipiger</taxon>
    </lineage>
</organism>